<reference evidence="2 3" key="1">
    <citation type="submission" date="2021-01" db="EMBL/GenBank/DDBJ databases">
        <title>Genomic Encyclopedia of Type Strains, Phase IV (KMG-IV): sequencing the most valuable type-strain genomes for metagenomic binning, comparative biology and taxonomic classification.</title>
        <authorList>
            <person name="Goeker M."/>
        </authorList>
    </citation>
    <scope>NUCLEOTIDE SEQUENCE [LARGE SCALE GENOMIC DNA]</scope>
    <source>
        <strain evidence="2 3">DSM 25879</strain>
    </source>
</reference>
<comment type="similarity">
    <text evidence="1">Belongs to the UPF0398 family.</text>
</comment>
<dbReference type="InterPro" id="IPR010697">
    <property type="entry name" value="YspA"/>
</dbReference>
<keyword evidence="3" id="KW-1185">Reference proteome</keyword>
<accession>A0ABS2NXV3</accession>
<dbReference type="EMBL" id="JAFBED010000002">
    <property type="protein sequence ID" value="MBM7619485.1"/>
    <property type="molecule type" value="Genomic_DNA"/>
</dbReference>
<name>A0ABS2NXV3_9BACI</name>
<dbReference type="Pfam" id="PF06908">
    <property type="entry name" value="YpsA"/>
    <property type="match status" value="1"/>
</dbReference>
<dbReference type="PANTHER" id="PTHR38440">
    <property type="entry name" value="UPF0398 PROTEIN YPSA"/>
    <property type="match status" value="1"/>
</dbReference>
<dbReference type="Proteomes" id="UP000737402">
    <property type="component" value="Unassembled WGS sequence"/>
</dbReference>
<dbReference type="HAMAP" id="MF_01575">
    <property type="entry name" value="UPF0398"/>
    <property type="match status" value="1"/>
</dbReference>
<dbReference type="RefSeq" id="WP_204414543.1">
    <property type="nucleotide sequence ID" value="NZ_JAFBED010000002.1"/>
</dbReference>
<dbReference type="SUPFAM" id="SSF102405">
    <property type="entry name" value="MCP/YpsA-like"/>
    <property type="match status" value="1"/>
</dbReference>
<gene>
    <name evidence="2" type="ORF">JOC95_001334</name>
</gene>
<proteinExistence type="inferred from homology"/>
<dbReference type="PANTHER" id="PTHR38440:SF1">
    <property type="entry name" value="UPF0398 PROTEIN SPR0331"/>
    <property type="match status" value="1"/>
</dbReference>
<organism evidence="2 3">
    <name type="scientific">Sutcliffiella tianshenii</name>
    <dbReference type="NCBI Taxonomy" id="1463404"/>
    <lineage>
        <taxon>Bacteria</taxon>
        <taxon>Bacillati</taxon>
        <taxon>Bacillota</taxon>
        <taxon>Bacilli</taxon>
        <taxon>Bacillales</taxon>
        <taxon>Bacillaceae</taxon>
        <taxon>Sutcliffiella</taxon>
    </lineage>
</organism>
<evidence type="ECO:0000313" key="2">
    <source>
        <dbReference type="EMBL" id="MBM7619485.1"/>
    </source>
</evidence>
<evidence type="ECO:0000256" key="1">
    <source>
        <dbReference type="HAMAP-Rule" id="MF_01575"/>
    </source>
</evidence>
<evidence type="ECO:0000313" key="3">
    <source>
        <dbReference type="Proteomes" id="UP000737402"/>
    </source>
</evidence>
<dbReference type="Gene3D" id="3.40.50.450">
    <property type="match status" value="1"/>
</dbReference>
<comment type="caution">
    <text evidence="2">The sequence shown here is derived from an EMBL/GenBank/DDBJ whole genome shotgun (WGS) entry which is preliminary data.</text>
</comment>
<protein>
    <recommendedName>
        <fullName evidence="1">UPF0398 protein JOC95_001334</fullName>
    </recommendedName>
</protein>
<sequence>MKVLVLTGYKSHELQVFKKNDPAVLYIKKAIQKRIVSLLEEGHELEWIVISGQLGVELWGAEVVFELQSTYPDLKLAVFTPYLSQEEKWSESNKEFYELIMAQADHIDSITKKKYESPLQLRMKNQFLIDKSDGLLVVYDEERPGNPQYMLEMAKRKATGQSYPIFIIDDYELQLVVEEEQFNGQHDW</sequence>
<dbReference type="NCBIfam" id="NF010181">
    <property type="entry name" value="PRK13660.1"/>
    <property type="match status" value="1"/>
</dbReference>
<dbReference type="PIRSF" id="PIRSF021290">
    <property type="entry name" value="DUF1273"/>
    <property type="match status" value="1"/>
</dbReference>